<feature type="binding site" evidence="17">
    <location>
        <position position="70"/>
    </location>
    <ligand>
        <name>[4Fe-4S] cluster</name>
        <dbReference type="ChEBI" id="CHEBI:49883"/>
        <note>4Fe-4S-S-AdoMet</note>
    </ligand>
</feature>
<dbReference type="InterPro" id="IPR034505">
    <property type="entry name" value="Coproporphyrinogen-III_oxidase"/>
</dbReference>
<dbReference type="NCBIfam" id="TIGR00538">
    <property type="entry name" value="hemN"/>
    <property type="match status" value="1"/>
</dbReference>
<dbReference type="PANTHER" id="PTHR13932:SF6">
    <property type="entry name" value="OXYGEN-INDEPENDENT COPROPORPHYRINOGEN III OXIDASE"/>
    <property type="match status" value="1"/>
</dbReference>
<dbReference type="PIRSF" id="PIRSF000167">
    <property type="entry name" value="HemN"/>
    <property type="match status" value="1"/>
</dbReference>
<dbReference type="GO" id="GO:0051989">
    <property type="term" value="F:coproporphyrinogen dehydrogenase activity"/>
    <property type="evidence" value="ECO:0007669"/>
    <property type="project" value="UniProtKB-EC"/>
</dbReference>
<evidence type="ECO:0000259" key="18">
    <source>
        <dbReference type="PROSITE" id="PS51918"/>
    </source>
</evidence>
<evidence type="ECO:0000256" key="17">
    <source>
        <dbReference type="PIRSR" id="PIRSR000167-2"/>
    </source>
</evidence>
<dbReference type="GO" id="GO:0006782">
    <property type="term" value="P:protoporphyrinogen IX biosynthetic process"/>
    <property type="evidence" value="ECO:0007669"/>
    <property type="project" value="UniProtKB-UniPathway"/>
</dbReference>
<evidence type="ECO:0000313" key="19">
    <source>
        <dbReference type="EMBL" id="CAK03733.1"/>
    </source>
</evidence>
<feature type="binding site" evidence="16">
    <location>
        <position position="245"/>
    </location>
    <ligand>
        <name>S-adenosyl-L-methionine</name>
        <dbReference type="ChEBI" id="CHEBI:59789"/>
        <label>2</label>
    </ligand>
</feature>
<evidence type="ECO:0000256" key="8">
    <source>
        <dbReference type="ARBA" id="ARBA00022723"/>
    </source>
</evidence>
<name>Q1M8J8_RHIJ3</name>
<comment type="catalytic activity">
    <reaction evidence="14 15">
        <text>coproporphyrinogen III + 2 S-adenosyl-L-methionine = protoporphyrinogen IX + 2 5'-deoxyadenosine + 2 L-methionine + 2 CO2</text>
        <dbReference type="Rhea" id="RHEA:15425"/>
        <dbReference type="ChEBI" id="CHEBI:16526"/>
        <dbReference type="ChEBI" id="CHEBI:17319"/>
        <dbReference type="ChEBI" id="CHEBI:57307"/>
        <dbReference type="ChEBI" id="CHEBI:57309"/>
        <dbReference type="ChEBI" id="CHEBI:57844"/>
        <dbReference type="ChEBI" id="CHEBI:59789"/>
        <dbReference type="EC" id="1.3.98.3"/>
    </reaction>
</comment>
<dbReference type="SUPFAM" id="SSF102114">
    <property type="entry name" value="Radical SAM enzymes"/>
    <property type="match status" value="1"/>
</dbReference>
<dbReference type="EC" id="1.3.98.3" evidence="15"/>
<evidence type="ECO:0000256" key="15">
    <source>
        <dbReference type="PIRNR" id="PIRNR000167"/>
    </source>
</evidence>
<feature type="binding site" evidence="16">
    <location>
        <begin position="115"/>
        <end position="116"/>
    </location>
    <ligand>
        <name>S-adenosyl-L-methionine</name>
        <dbReference type="ChEBI" id="CHEBI:59789"/>
        <label>2</label>
    </ligand>
</feature>
<feature type="binding site" evidence="16">
    <location>
        <position position="174"/>
    </location>
    <ligand>
        <name>S-adenosyl-L-methionine</name>
        <dbReference type="ChEBI" id="CHEBI:59789"/>
        <label>2</label>
    </ligand>
</feature>
<evidence type="ECO:0000256" key="10">
    <source>
        <dbReference type="ARBA" id="ARBA00023004"/>
    </source>
</evidence>
<keyword evidence="5 15" id="KW-0004">4Fe-4S</keyword>
<feature type="binding site" evidence="16">
    <location>
        <position position="211"/>
    </location>
    <ligand>
        <name>S-adenosyl-L-methionine</name>
        <dbReference type="ChEBI" id="CHEBI:59789"/>
        <label>2</label>
    </ligand>
</feature>
<dbReference type="PROSITE" id="PS51918">
    <property type="entry name" value="RADICAL_SAM"/>
    <property type="match status" value="1"/>
</dbReference>
<dbReference type="GO" id="GO:0051539">
    <property type="term" value="F:4 iron, 4 sulfur cluster binding"/>
    <property type="evidence" value="ECO:0007669"/>
    <property type="project" value="UniProtKB-KW"/>
</dbReference>
<geneLocation type="plasmid" evidence="19 20">
    <name>pRL9</name>
</geneLocation>
<dbReference type="Pfam" id="PF04055">
    <property type="entry name" value="Radical_SAM"/>
    <property type="match status" value="1"/>
</dbReference>
<dbReference type="GO" id="GO:0004109">
    <property type="term" value="F:coproporphyrinogen oxidase activity"/>
    <property type="evidence" value="ECO:0007669"/>
    <property type="project" value="InterPro"/>
</dbReference>
<dbReference type="EnsemblBacteria" id="CAK03733">
    <property type="protein sequence ID" value="CAK03733"/>
    <property type="gene ID" value="pRL90023"/>
</dbReference>
<dbReference type="GO" id="GO:0046872">
    <property type="term" value="F:metal ion binding"/>
    <property type="evidence" value="ECO:0007669"/>
    <property type="project" value="UniProtKB-KW"/>
</dbReference>
<keyword evidence="6 15" id="KW-0963">Cytoplasm</keyword>
<dbReference type="SMART" id="SM00729">
    <property type="entry name" value="Elp3"/>
    <property type="match status" value="1"/>
</dbReference>
<feature type="binding site" evidence="16">
    <location>
        <position position="57"/>
    </location>
    <ligand>
        <name>S-adenosyl-L-methionine</name>
        <dbReference type="ChEBI" id="CHEBI:59789"/>
        <label>1</label>
    </ligand>
</feature>
<comment type="function">
    <text evidence="13">Involved in the heme biosynthesis. Catalyzes the anaerobic oxidative decarboxylation of propionate groups of rings A and B of coproporphyrinogen III to yield the vinyl groups in protoporphyrinogen IX.</text>
</comment>
<evidence type="ECO:0000256" key="4">
    <source>
        <dbReference type="ARBA" id="ARBA00011245"/>
    </source>
</evidence>
<dbReference type="InterPro" id="IPR058240">
    <property type="entry name" value="rSAM_sf"/>
</dbReference>
<evidence type="ECO:0000256" key="6">
    <source>
        <dbReference type="ARBA" id="ARBA00022490"/>
    </source>
</evidence>
<dbReference type="Gene3D" id="3.80.30.20">
    <property type="entry name" value="tm_1862 like domain"/>
    <property type="match status" value="1"/>
</dbReference>
<evidence type="ECO:0000256" key="16">
    <source>
        <dbReference type="PIRSR" id="PIRSR000167-1"/>
    </source>
</evidence>
<evidence type="ECO:0000256" key="1">
    <source>
        <dbReference type="ARBA" id="ARBA00004496"/>
    </source>
</evidence>
<evidence type="ECO:0000256" key="9">
    <source>
        <dbReference type="ARBA" id="ARBA00023002"/>
    </source>
</evidence>
<proteinExistence type="inferred from homology"/>
<keyword evidence="10 15" id="KW-0408">Iron</keyword>
<comment type="subunit">
    <text evidence="4">Monomer.</text>
</comment>
<dbReference type="InterPro" id="IPR023404">
    <property type="entry name" value="rSAM_horseshoe"/>
</dbReference>
<dbReference type="UniPathway" id="UPA00251">
    <property type="reaction ID" value="UER00323"/>
</dbReference>
<keyword evidence="8 15" id="KW-0479">Metal-binding</keyword>
<sequence length="456" mass="50018">MSKDATMSDCLVAKYGDARFPRYTSYPTAPAFSATVGPDEYARGLANIEEAGPVSVYLHVPYCRSMCWYCGCHTSITRQDGPVREYLDVMSQEIELVSFAAGNEVAVRNVHFGGGTPTIMRPQEFAAIISKLRSAFRFEADASIAVEIDPRTLAVPMIEALGESGVDRASLGVQSFDPIVQATINRMQSFEQTEIAVSGLRSMGISSINFDLIYGLPKQTVQSCLETVRLAAQLRPERFAVFGYAHIPAFKKHQRLIDEASLPDAKQRNEQAEAIAEELVKAGYARIGLDHFALPDDQLAVAARNGTMGRNFQGYTTDDCNTLIGLGTSAIGRLPTGYIQNHVPLGLYQERVASGILPTAKGYLLTEEDKLRAKIIERLMCDFEVDLGRLSKESGFDIEFLIERNERLNDLVADGVATIFGDRIVVSQDARFMVRAVAAAFDAYFGSHGRTHSKAA</sequence>
<feature type="binding site" evidence="16">
    <location>
        <position position="186"/>
    </location>
    <ligand>
        <name>S-adenosyl-L-methionine</name>
        <dbReference type="ChEBI" id="CHEBI:59789"/>
        <label>2</label>
    </ligand>
</feature>
<evidence type="ECO:0000256" key="3">
    <source>
        <dbReference type="ARBA" id="ARBA00005493"/>
    </source>
</evidence>
<feature type="binding site" evidence="16">
    <location>
        <begin position="69"/>
        <end position="71"/>
    </location>
    <ligand>
        <name>S-adenosyl-L-methionine</name>
        <dbReference type="ChEBI" id="CHEBI:59789"/>
        <label>2</label>
    </ligand>
</feature>
<dbReference type="GO" id="GO:0005737">
    <property type="term" value="C:cytoplasm"/>
    <property type="evidence" value="ECO:0007669"/>
    <property type="project" value="UniProtKB-SubCell"/>
</dbReference>
<evidence type="ECO:0000256" key="13">
    <source>
        <dbReference type="ARBA" id="ARBA00024295"/>
    </source>
</evidence>
<feature type="binding site" evidence="16">
    <location>
        <position position="114"/>
    </location>
    <ligand>
        <name>S-adenosyl-L-methionine</name>
        <dbReference type="ChEBI" id="CHEBI:59789"/>
        <label>1</label>
    </ligand>
</feature>
<dbReference type="InterPro" id="IPR006638">
    <property type="entry name" value="Elp3/MiaA/NifB-like_rSAM"/>
</dbReference>
<comment type="subcellular location">
    <subcellularLocation>
        <location evidence="1 15">Cytoplasm</location>
    </subcellularLocation>
</comment>
<keyword evidence="20" id="KW-1185">Reference proteome</keyword>
<organism evidence="19 20">
    <name type="scientific">Rhizobium johnstonii (strain DSM 114642 / LMG 32736 / 3841)</name>
    <name type="common">Rhizobium leguminosarum bv. viciae</name>
    <dbReference type="NCBI Taxonomy" id="216596"/>
    <lineage>
        <taxon>Bacteria</taxon>
        <taxon>Pseudomonadati</taxon>
        <taxon>Pseudomonadota</taxon>
        <taxon>Alphaproteobacteria</taxon>
        <taxon>Hyphomicrobiales</taxon>
        <taxon>Rhizobiaceae</taxon>
        <taxon>Rhizobium/Agrobacterium group</taxon>
        <taxon>Rhizobium</taxon>
        <taxon>Rhizobium johnstonii</taxon>
    </lineage>
</organism>
<reference evidence="19 20" key="1">
    <citation type="journal article" date="2006" name="Genome Biol.">
        <title>The genome of Rhizobium leguminosarum has recognizable core and accessory components.</title>
        <authorList>
            <person name="Young J.W."/>
            <person name="Crossman L.C."/>
            <person name="Johnston A.W.B."/>
            <person name="Thomson N.R."/>
            <person name="Ghazoui Z.F."/>
            <person name="Hull K.H."/>
            <person name="Wexler M."/>
            <person name="Curson A.R.J."/>
            <person name="Todd J.D."/>
            <person name="Poole P.S."/>
            <person name="Mauchline T.H."/>
            <person name="East A.K."/>
            <person name="Quail M.A."/>
            <person name="Churcher C."/>
            <person name="Arrowsmith C."/>
            <person name="Cherevach A."/>
            <person name="Chillingworth T."/>
            <person name="Clarke K."/>
            <person name="Cronin A."/>
            <person name="Davis P."/>
            <person name="Fraser A."/>
            <person name="Hance Z."/>
            <person name="Hauser H."/>
            <person name="Jagels K."/>
            <person name="Moule S."/>
            <person name="Mungall K."/>
            <person name="Norbertczak H."/>
            <person name="Rabbinowitsch E."/>
            <person name="Sanders M."/>
            <person name="Simmonds M."/>
            <person name="Whitehead S."/>
            <person name="Parkhill J."/>
        </authorList>
    </citation>
    <scope>NUCLEOTIDE SEQUENCE [LARGE SCALE GENOMIC DNA]</scope>
    <source>
        <strain evidence="20">DSM 114642 / LMG 32736 / 3841</strain>
    </source>
</reference>
<evidence type="ECO:0000313" key="20">
    <source>
        <dbReference type="Proteomes" id="UP000006575"/>
    </source>
</evidence>
<comment type="similarity">
    <text evidence="3 15">Belongs to the anaerobic coproporphyrinogen-III oxidase family.</text>
</comment>
<keyword evidence="9 15" id="KW-0560">Oxidoreductase</keyword>
<keyword evidence="12 15" id="KW-0627">Porphyrin biosynthesis</keyword>
<dbReference type="InterPro" id="IPR007197">
    <property type="entry name" value="rSAM"/>
</dbReference>
<dbReference type="EMBL" id="AM236083">
    <property type="protein sequence ID" value="CAK03733.1"/>
    <property type="molecule type" value="Genomic_DNA"/>
</dbReference>
<evidence type="ECO:0000256" key="14">
    <source>
        <dbReference type="ARBA" id="ARBA00048321"/>
    </source>
</evidence>
<keyword evidence="7 15" id="KW-0949">S-adenosyl-L-methionine</keyword>
<feature type="binding site" evidence="17">
    <location>
        <position position="63"/>
    </location>
    <ligand>
        <name>[4Fe-4S] cluster</name>
        <dbReference type="ChEBI" id="CHEBI:49883"/>
        <note>4Fe-4S-S-AdoMet</note>
    </ligand>
</feature>
<dbReference type="KEGG" id="rle:pRL90023"/>
<dbReference type="SFLD" id="SFLDS00029">
    <property type="entry name" value="Radical_SAM"/>
    <property type="match status" value="1"/>
</dbReference>
<evidence type="ECO:0000256" key="12">
    <source>
        <dbReference type="ARBA" id="ARBA00023244"/>
    </source>
</evidence>
<evidence type="ECO:0000256" key="11">
    <source>
        <dbReference type="ARBA" id="ARBA00023014"/>
    </source>
</evidence>
<evidence type="ECO:0000256" key="2">
    <source>
        <dbReference type="ARBA" id="ARBA00004785"/>
    </source>
</evidence>
<evidence type="ECO:0000256" key="5">
    <source>
        <dbReference type="ARBA" id="ARBA00022485"/>
    </source>
</evidence>
<dbReference type="SFLD" id="SFLDG01065">
    <property type="entry name" value="anaerobic_coproporphyrinogen-I"/>
    <property type="match status" value="1"/>
</dbReference>
<comment type="pathway">
    <text evidence="2 15">Porphyrin-containing compound metabolism; protoporphyrin-IX biosynthesis; protoporphyrinogen-IX from coproporphyrinogen-III (AdoMet route): step 1/1.</text>
</comment>
<dbReference type="Gene3D" id="1.10.10.920">
    <property type="match status" value="1"/>
</dbReference>
<feature type="domain" description="Radical SAM core" evidence="18">
    <location>
        <begin position="48"/>
        <end position="282"/>
    </location>
</feature>
<dbReference type="CDD" id="cd01335">
    <property type="entry name" value="Radical_SAM"/>
    <property type="match status" value="1"/>
</dbReference>
<feature type="binding site" evidence="16">
    <location>
        <position position="331"/>
    </location>
    <ligand>
        <name>S-adenosyl-L-methionine</name>
        <dbReference type="ChEBI" id="CHEBI:59789"/>
        <label>1</label>
    </ligand>
</feature>
<dbReference type="InterPro" id="IPR004558">
    <property type="entry name" value="Coprogen_oxidase_HemN"/>
</dbReference>
<feature type="binding site" evidence="16">
    <location>
        <position position="147"/>
    </location>
    <ligand>
        <name>S-adenosyl-L-methionine</name>
        <dbReference type="ChEBI" id="CHEBI:59789"/>
        <label>1</label>
    </ligand>
</feature>
<comment type="cofactor">
    <cofactor evidence="15 17">
        <name>[4Fe-4S] cluster</name>
        <dbReference type="ChEBI" id="CHEBI:49883"/>
    </cofactor>
    <text evidence="15 17">Binds 1 [4Fe-4S] cluster. The cluster is coordinated with 3 cysteines and an exchangeable S-adenosyl-L-methionine.</text>
</comment>
<keyword evidence="11 15" id="KW-0411">Iron-sulfur</keyword>
<protein>
    <recommendedName>
        <fullName evidence="15">Coproporphyrinogen-III oxidase</fullName>
        <ecNumber evidence="15">1.3.98.3</ecNumber>
    </recommendedName>
</protein>
<gene>
    <name evidence="19" type="primary">hemN1</name>
    <name evidence="19" type="ordered locus">pRL90023</name>
</gene>
<dbReference type="HOGENOM" id="CLU_027579_3_0_5"/>
<dbReference type="Proteomes" id="UP000006575">
    <property type="component" value="Plasmid pRL9"/>
</dbReference>
<accession>Q1M8J8</accession>
<keyword evidence="19" id="KW-0614">Plasmid</keyword>
<dbReference type="AlphaFoldDB" id="Q1M8J8"/>
<dbReference type="PANTHER" id="PTHR13932">
    <property type="entry name" value="COPROPORPHYRINIGEN III OXIDASE"/>
    <property type="match status" value="1"/>
</dbReference>
<feature type="binding site" evidence="17">
    <location>
        <position position="67"/>
    </location>
    <ligand>
        <name>[4Fe-4S] cluster</name>
        <dbReference type="ChEBI" id="CHEBI:49883"/>
        <note>4Fe-4S-S-AdoMet</note>
    </ligand>
</feature>
<evidence type="ECO:0000256" key="7">
    <source>
        <dbReference type="ARBA" id="ARBA00022691"/>
    </source>
</evidence>